<name>A0A645DCI8_9ZZZZ</name>
<protein>
    <submittedName>
        <fullName evidence="1">Uncharacterized protein</fullName>
    </submittedName>
</protein>
<comment type="caution">
    <text evidence="1">The sequence shown here is derived from an EMBL/GenBank/DDBJ whole genome shotgun (WGS) entry which is preliminary data.</text>
</comment>
<sequence>MSIVSGWTGDQLYEYKAGSPNLGTVCLGSTSVDSAYLTTPEMDLSQPFDLFFKVRSLNSGSDGVFKVFMDGSQLMFDSINSTNSLRRYESATFVGGSASKLTFTGRKVDLNEIIIDSIVVNYSSRPALNIPLNKVENFGTTTPGGQKTVDIAIKGYNLTGDLNVSLAGGTNFTLLTGATVAQATATAGTTVQVRFNAPLTTGTYTDKLIIGSSDFRSREISLTAISDNTTGTFETETGKVLVKSSDIVLSGYAGANIIVYNIAGMKIAERNNIADEATVSVNNRGCFLLKIEKNGNTLSHKVMIH</sequence>
<organism evidence="1">
    <name type="scientific">bioreactor metagenome</name>
    <dbReference type="NCBI Taxonomy" id="1076179"/>
    <lineage>
        <taxon>unclassified sequences</taxon>
        <taxon>metagenomes</taxon>
        <taxon>ecological metagenomes</taxon>
    </lineage>
</organism>
<reference evidence="1" key="1">
    <citation type="submission" date="2019-08" db="EMBL/GenBank/DDBJ databases">
        <authorList>
            <person name="Kucharzyk K."/>
            <person name="Murdoch R.W."/>
            <person name="Higgins S."/>
            <person name="Loffler F."/>
        </authorList>
    </citation>
    <scope>NUCLEOTIDE SEQUENCE</scope>
</reference>
<proteinExistence type="predicted"/>
<gene>
    <name evidence="1" type="ORF">SDC9_134144</name>
</gene>
<dbReference type="EMBL" id="VSSQ01034959">
    <property type="protein sequence ID" value="MPM87051.1"/>
    <property type="molecule type" value="Genomic_DNA"/>
</dbReference>
<dbReference type="AlphaFoldDB" id="A0A645DCI8"/>
<accession>A0A645DCI8</accession>
<evidence type="ECO:0000313" key="1">
    <source>
        <dbReference type="EMBL" id="MPM87051.1"/>
    </source>
</evidence>